<keyword evidence="2" id="KW-0576">Peroxisome</keyword>
<evidence type="ECO:0000313" key="4">
    <source>
        <dbReference type="EMBL" id="NMP31714.1"/>
    </source>
</evidence>
<dbReference type="SUPFAM" id="SSF52096">
    <property type="entry name" value="ClpP/crotonase"/>
    <property type="match status" value="1"/>
</dbReference>
<protein>
    <submittedName>
        <fullName evidence="4">Enoyl-CoA hydratase/isomerase family protein</fullName>
    </submittedName>
</protein>
<dbReference type="InterPro" id="IPR051053">
    <property type="entry name" value="ECH/Chromodomain_protein"/>
</dbReference>
<proteinExistence type="predicted"/>
<dbReference type="InterPro" id="IPR029045">
    <property type="entry name" value="ClpP/crotonase-like_dom_sf"/>
</dbReference>
<name>A0A7Y0Q677_9GAMM</name>
<comment type="caution">
    <text evidence="4">The sequence shown here is derived from an EMBL/GenBank/DDBJ whole genome shotgun (WGS) entry which is preliminary data.</text>
</comment>
<dbReference type="AlphaFoldDB" id="A0A7Y0Q677"/>
<accession>A0A7Y0Q677</accession>
<evidence type="ECO:0000256" key="1">
    <source>
        <dbReference type="ARBA" id="ARBA00004275"/>
    </source>
</evidence>
<organism evidence="4 5">
    <name type="scientific">Thalassotalea algicola</name>
    <dbReference type="NCBI Taxonomy" id="2716224"/>
    <lineage>
        <taxon>Bacteria</taxon>
        <taxon>Pseudomonadati</taxon>
        <taxon>Pseudomonadota</taxon>
        <taxon>Gammaproteobacteria</taxon>
        <taxon>Alteromonadales</taxon>
        <taxon>Colwelliaceae</taxon>
        <taxon>Thalassotalea</taxon>
    </lineage>
</organism>
<dbReference type="Gene3D" id="3.90.226.10">
    <property type="entry name" value="2-enoyl-CoA Hydratase, Chain A, domain 1"/>
    <property type="match status" value="1"/>
</dbReference>
<dbReference type="Proteomes" id="UP000568664">
    <property type="component" value="Unassembled WGS sequence"/>
</dbReference>
<dbReference type="PANTHER" id="PTHR43684:SF1">
    <property type="entry name" value="ENOYL-COA DELTA ISOMERASE 2"/>
    <property type="match status" value="1"/>
</dbReference>
<dbReference type="PANTHER" id="PTHR43684">
    <property type="match status" value="1"/>
</dbReference>
<dbReference type="InterPro" id="IPR001753">
    <property type="entry name" value="Enoyl-CoA_hydra/iso"/>
</dbReference>
<evidence type="ECO:0000256" key="2">
    <source>
        <dbReference type="ARBA" id="ARBA00023140"/>
    </source>
</evidence>
<gene>
    <name evidence="4" type="ORF">HII17_09080</name>
</gene>
<sequence length="281" mass="30626">MNDLNLADNLAKCIETSLKEGVLTITMNQPNKLNGWTIPMMEAFKTALDLANKSDNVKAIVFTGTGRYYSAGVNLSSAVQLMHPKKLQAAIFEHNLNLFDTFINVEKPILVAVNGPAIGASVTTATLCNYIIAAEEATFSTPFAALGVPPEGCSSVHFPRLMGSKNAQLMLGDVGWRPTAQQGLSIGLVQKVVPQTELQSAAFNIAKSWVETGQQRAFLAGSNKDELKRTNYIESKALANAFLSRKFLLNQAKFLWSKKKYGLAAAFFIVTGLRPLWARLL</sequence>
<reference evidence="4 5" key="1">
    <citation type="submission" date="2020-04" db="EMBL/GenBank/DDBJ databases">
        <title>Thalassotalea sp. M1531, isolated from the surface of marine red alga.</title>
        <authorList>
            <person name="Pang L."/>
            <person name="Lu D.-C."/>
        </authorList>
    </citation>
    <scope>NUCLEOTIDE SEQUENCE [LARGE SCALE GENOMIC DNA]</scope>
    <source>
        <strain evidence="4 5">M1531</strain>
    </source>
</reference>
<dbReference type="EMBL" id="JABBXH010000003">
    <property type="protein sequence ID" value="NMP31714.1"/>
    <property type="molecule type" value="Genomic_DNA"/>
</dbReference>
<dbReference type="RefSeq" id="WP_169075062.1">
    <property type="nucleotide sequence ID" value="NZ_JABBXH010000003.1"/>
</dbReference>
<comment type="subcellular location">
    <subcellularLocation>
        <location evidence="1">Peroxisome</location>
    </subcellularLocation>
</comment>
<evidence type="ECO:0000313" key="5">
    <source>
        <dbReference type="Proteomes" id="UP000568664"/>
    </source>
</evidence>
<dbReference type="CDD" id="cd06558">
    <property type="entry name" value="crotonase-like"/>
    <property type="match status" value="1"/>
</dbReference>
<keyword evidence="3 4" id="KW-0413">Isomerase</keyword>
<evidence type="ECO:0000256" key="3">
    <source>
        <dbReference type="ARBA" id="ARBA00023235"/>
    </source>
</evidence>
<keyword evidence="5" id="KW-1185">Reference proteome</keyword>
<dbReference type="Pfam" id="PF00378">
    <property type="entry name" value="ECH_1"/>
    <property type="match status" value="1"/>
</dbReference>
<dbReference type="GO" id="GO:0004165">
    <property type="term" value="F:delta(3)-delta(2)-enoyl-CoA isomerase activity"/>
    <property type="evidence" value="ECO:0007669"/>
    <property type="project" value="UniProtKB-ARBA"/>
</dbReference>